<comment type="caution">
    <text evidence="1">The sequence shown here is derived from an EMBL/GenBank/DDBJ whole genome shotgun (WGS) entry which is preliminary data.</text>
</comment>
<sequence>MLSILNQSLDLVGKRELAKEQLQEFIKKTLEHEVKEFAIRKAMFENKELETEAEINKFPFYTDGYRVGIFIQLTEDNILPFRDENNNEIQVLQLFKKDGEGEYTTDEDGEKIPTGRCVMKIKARQGFMSIFIGLTKVEALDQEHYYVLIGGLSTKWRVANSDDFETHKKREDGVEYTDFPEYTLNTWQLGEIARTKSGKLKIITPDVNWKKEEKGK</sequence>
<gene>
    <name evidence="1" type="ORF">LCGC14_2211320</name>
</gene>
<accession>A0A0F9FR77</accession>
<dbReference type="EMBL" id="LAZR01029351">
    <property type="protein sequence ID" value="KKL59840.1"/>
    <property type="molecule type" value="Genomic_DNA"/>
</dbReference>
<reference evidence="1" key="1">
    <citation type="journal article" date="2015" name="Nature">
        <title>Complex archaea that bridge the gap between prokaryotes and eukaryotes.</title>
        <authorList>
            <person name="Spang A."/>
            <person name="Saw J.H."/>
            <person name="Jorgensen S.L."/>
            <person name="Zaremba-Niedzwiedzka K."/>
            <person name="Martijn J."/>
            <person name="Lind A.E."/>
            <person name="van Eijk R."/>
            <person name="Schleper C."/>
            <person name="Guy L."/>
            <person name="Ettema T.J."/>
        </authorList>
    </citation>
    <scope>NUCLEOTIDE SEQUENCE</scope>
</reference>
<name>A0A0F9FR77_9ZZZZ</name>
<organism evidence="1">
    <name type="scientific">marine sediment metagenome</name>
    <dbReference type="NCBI Taxonomy" id="412755"/>
    <lineage>
        <taxon>unclassified sequences</taxon>
        <taxon>metagenomes</taxon>
        <taxon>ecological metagenomes</taxon>
    </lineage>
</organism>
<evidence type="ECO:0000313" key="1">
    <source>
        <dbReference type="EMBL" id="KKL59840.1"/>
    </source>
</evidence>
<proteinExistence type="predicted"/>
<dbReference type="AlphaFoldDB" id="A0A0F9FR77"/>
<protein>
    <submittedName>
        <fullName evidence="1">Uncharacterized protein</fullName>
    </submittedName>
</protein>